<feature type="domain" description="UPF0029" evidence="3">
    <location>
        <begin position="138"/>
        <end position="193"/>
    </location>
</feature>
<accession>A0ABW4JH90</accession>
<dbReference type="Gene3D" id="3.30.70.240">
    <property type="match status" value="1"/>
</dbReference>
<dbReference type="Pfam" id="PF01205">
    <property type="entry name" value="Impact_N"/>
    <property type="match status" value="1"/>
</dbReference>
<reference evidence="5" key="1">
    <citation type="journal article" date="2019" name="Int. J. Syst. Evol. Microbiol.">
        <title>The Global Catalogue of Microorganisms (GCM) 10K type strain sequencing project: providing services to taxonomists for standard genome sequencing and annotation.</title>
        <authorList>
            <consortium name="The Broad Institute Genomics Platform"/>
            <consortium name="The Broad Institute Genome Sequencing Center for Infectious Disease"/>
            <person name="Wu L."/>
            <person name="Ma J."/>
        </authorList>
    </citation>
    <scope>NUCLEOTIDE SEQUENCE [LARGE SCALE GENOMIC DNA]</scope>
    <source>
        <strain evidence="5">CGMCC 1.12286</strain>
    </source>
</reference>
<evidence type="ECO:0000313" key="5">
    <source>
        <dbReference type="Proteomes" id="UP001597079"/>
    </source>
</evidence>
<evidence type="ECO:0000313" key="4">
    <source>
        <dbReference type="EMBL" id="MFD1675791.1"/>
    </source>
</evidence>
<name>A0ABW4JH90_9BACL</name>
<dbReference type="PANTHER" id="PTHR16301:SF20">
    <property type="entry name" value="IMPACT FAMILY MEMBER YIGZ"/>
    <property type="match status" value="1"/>
</dbReference>
<dbReference type="SUPFAM" id="SSF54211">
    <property type="entry name" value="Ribosomal protein S5 domain 2-like"/>
    <property type="match status" value="1"/>
</dbReference>
<dbReference type="Proteomes" id="UP001597079">
    <property type="component" value="Unassembled WGS sequence"/>
</dbReference>
<dbReference type="InterPro" id="IPR035647">
    <property type="entry name" value="EFG_III/V"/>
</dbReference>
<dbReference type="NCBIfam" id="TIGR00257">
    <property type="entry name" value="IMPACT_YIGZ"/>
    <property type="match status" value="1"/>
</dbReference>
<dbReference type="EMBL" id="JBHUCX010000035">
    <property type="protein sequence ID" value="MFD1675791.1"/>
    <property type="molecule type" value="Genomic_DNA"/>
</dbReference>
<dbReference type="InterPro" id="IPR001498">
    <property type="entry name" value="Impact_N"/>
</dbReference>
<organism evidence="4 5">
    <name type="scientific">Alicyclobacillus fodiniaquatilis</name>
    <dbReference type="NCBI Taxonomy" id="1661150"/>
    <lineage>
        <taxon>Bacteria</taxon>
        <taxon>Bacillati</taxon>
        <taxon>Bacillota</taxon>
        <taxon>Bacilli</taxon>
        <taxon>Bacillales</taxon>
        <taxon>Alicyclobacillaceae</taxon>
        <taxon>Alicyclobacillus</taxon>
    </lineage>
</organism>
<dbReference type="SUPFAM" id="SSF54980">
    <property type="entry name" value="EF-G C-terminal domain-like"/>
    <property type="match status" value="1"/>
</dbReference>
<sequence>MEFITSAQINIAETIEKKSRFIADLVPILKAADAEAALADIRERHKGANHHCFAYRCGLGVPVERFSDDGEPSGTAGRPILEVIRRQGMDNVLVVVTRYFGGVLLGANGLIRAYTQAASEVLTSTPKLLCAPMQTLQVTCDYAIYGKLEYSLQQINIPLYEKTFNEAVSFELVVPEKEVEKTMEQLTEWTNGQVTVAVSSPEYIGVAPDGSLVRGVWPEGMS</sequence>
<dbReference type="InterPro" id="IPR020568">
    <property type="entry name" value="Ribosomal_Su5_D2-typ_SF"/>
</dbReference>
<feature type="domain" description="Impact N-terminal" evidence="2">
    <location>
        <begin position="17"/>
        <end position="122"/>
    </location>
</feature>
<dbReference type="InterPro" id="IPR023582">
    <property type="entry name" value="Impact"/>
</dbReference>
<dbReference type="InterPro" id="IPR036956">
    <property type="entry name" value="Impact_N_sf"/>
</dbReference>
<dbReference type="InterPro" id="IPR015269">
    <property type="entry name" value="UPF0029_Impact_C"/>
</dbReference>
<proteinExistence type="inferred from homology"/>
<dbReference type="PROSITE" id="PS00910">
    <property type="entry name" value="UPF0029"/>
    <property type="match status" value="1"/>
</dbReference>
<dbReference type="InterPro" id="IPR020569">
    <property type="entry name" value="UPF0029_Impact_CS"/>
</dbReference>
<comment type="caution">
    <text evidence="4">The sequence shown here is derived from an EMBL/GenBank/DDBJ whole genome shotgun (WGS) entry which is preliminary data.</text>
</comment>
<dbReference type="Pfam" id="PF09186">
    <property type="entry name" value="DUF1949"/>
    <property type="match status" value="1"/>
</dbReference>
<keyword evidence="5" id="KW-1185">Reference proteome</keyword>
<gene>
    <name evidence="4" type="ORF">ACFSB2_13900</name>
</gene>
<dbReference type="InterPro" id="IPR015796">
    <property type="entry name" value="Impact_YigZ-like"/>
</dbReference>
<dbReference type="Gene3D" id="3.30.230.30">
    <property type="entry name" value="Impact, N-terminal domain"/>
    <property type="match status" value="1"/>
</dbReference>
<dbReference type="PANTHER" id="PTHR16301">
    <property type="entry name" value="IMPACT-RELATED"/>
    <property type="match status" value="1"/>
</dbReference>
<evidence type="ECO:0000256" key="1">
    <source>
        <dbReference type="ARBA" id="ARBA00007665"/>
    </source>
</evidence>
<comment type="similarity">
    <text evidence="1">Belongs to the IMPACT family.</text>
</comment>
<evidence type="ECO:0000259" key="3">
    <source>
        <dbReference type="Pfam" id="PF09186"/>
    </source>
</evidence>
<dbReference type="RefSeq" id="WP_377943673.1">
    <property type="nucleotide sequence ID" value="NZ_JBHUCX010000035.1"/>
</dbReference>
<evidence type="ECO:0000259" key="2">
    <source>
        <dbReference type="Pfam" id="PF01205"/>
    </source>
</evidence>
<protein>
    <submittedName>
        <fullName evidence="4">YigZ family protein</fullName>
    </submittedName>
</protein>